<sequence length="317" mass="33925">MKQQWLARAVDDLPDPLSGRLGMAEVARLEATVDVFRNWEHAYGGGLVRKAVIGQLNEVADLLRDGHPRPIALRLYGVMARLAKIAANMSWDSGMQGAAQRYYVLGLQAARPTGDKAFGAGILASMARQLLYLGQAGDALELVRLALDGTRATGTPRLRAMLRTREAWAYVALGRVEAFRRAIGIAEDTYAQAGSDDTSTSFDEAELAGVTGGRYLDLARRNPRFANDAVTYIGRAIRLRAHSAGRSLALDHAGLAHAYAIRGDLDAAAHVGMMAVESAGRVTSDRVRAQLADLARVLAGCDAPGVVDLRARLHAAG</sequence>
<dbReference type="RefSeq" id="WP_185051576.1">
    <property type="nucleotide sequence ID" value="NZ_BAABIX010000004.1"/>
</dbReference>
<evidence type="ECO:0000313" key="2">
    <source>
        <dbReference type="Proteomes" id="UP000578449"/>
    </source>
</evidence>
<name>A0A840PB76_9ACTN</name>
<evidence type="ECO:0008006" key="3">
    <source>
        <dbReference type="Google" id="ProtNLM"/>
    </source>
</evidence>
<reference evidence="1 2" key="1">
    <citation type="submission" date="2020-08" db="EMBL/GenBank/DDBJ databases">
        <title>Genomic Encyclopedia of Type Strains, Phase IV (KMG-IV): sequencing the most valuable type-strain genomes for metagenomic binning, comparative biology and taxonomic classification.</title>
        <authorList>
            <person name="Goeker M."/>
        </authorList>
    </citation>
    <scope>NUCLEOTIDE SEQUENCE [LARGE SCALE GENOMIC DNA]</scope>
    <source>
        <strain evidence="1 2">DSM 45615</strain>
    </source>
</reference>
<dbReference type="EMBL" id="JACHGN010000009">
    <property type="protein sequence ID" value="MBB5134660.1"/>
    <property type="molecule type" value="Genomic_DNA"/>
</dbReference>
<evidence type="ECO:0000313" key="1">
    <source>
        <dbReference type="EMBL" id="MBB5134660.1"/>
    </source>
</evidence>
<dbReference type="Proteomes" id="UP000578449">
    <property type="component" value="Unassembled WGS sequence"/>
</dbReference>
<accession>A0A840PB76</accession>
<comment type="caution">
    <text evidence="1">The sequence shown here is derived from an EMBL/GenBank/DDBJ whole genome shotgun (WGS) entry which is preliminary data.</text>
</comment>
<dbReference type="AlphaFoldDB" id="A0A840PB76"/>
<proteinExistence type="predicted"/>
<keyword evidence="2" id="KW-1185">Reference proteome</keyword>
<gene>
    <name evidence="1" type="ORF">HNP84_004394</name>
</gene>
<organism evidence="1 2">
    <name type="scientific">Thermocatellispora tengchongensis</name>
    <dbReference type="NCBI Taxonomy" id="1073253"/>
    <lineage>
        <taxon>Bacteria</taxon>
        <taxon>Bacillati</taxon>
        <taxon>Actinomycetota</taxon>
        <taxon>Actinomycetes</taxon>
        <taxon>Streptosporangiales</taxon>
        <taxon>Streptosporangiaceae</taxon>
        <taxon>Thermocatellispora</taxon>
    </lineage>
</organism>
<protein>
    <recommendedName>
        <fullName evidence="3">XRE family transcriptional regulator</fullName>
    </recommendedName>
</protein>